<name>A0A2N1PFN3_9BACT</name>
<evidence type="ECO:0000313" key="2">
    <source>
        <dbReference type="EMBL" id="PKK87138.1"/>
    </source>
</evidence>
<dbReference type="PRINTS" id="PR01590">
    <property type="entry name" value="HTHFIS"/>
</dbReference>
<dbReference type="InterPro" id="IPR002197">
    <property type="entry name" value="HTH_Fis"/>
</dbReference>
<reference evidence="2 3" key="1">
    <citation type="journal article" date="2017" name="ISME J.">
        <title>Potential for microbial H2 and metal transformations associated with novel bacteria and archaea in deep terrestrial subsurface sediments.</title>
        <authorList>
            <person name="Hernsdorf A.W."/>
            <person name="Amano Y."/>
            <person name="Miyakawa K."/>
            <person name="Ise K."/>
            <person name="Suzuki Y."/>
            <person name="Anantharaman K."/>
            <person name="Probst A."/>
            <person name="Burstein D."/>
            <person name="Thomas B.C."/>
            <person name="Banfield J.F."/>
        </authorList>
    </citation>
    <scope>NUCLEOTIDE SEQUENCE [LARGE SCALE GENOMIC DNA]</scope>
    <source>
        <strain evidence="2">HGW-Wallbacteria-1</strain>
    </source>
</reference>
<dbReference type="InterPro" id="IPR009057">
    <property type="entry name" value="Homeodomain-like_sf"/>
</dbReference>
<dbReference type="SUPFAM" id="SSF46689">
    <property type="entry name" value="Homeodomain-like"/>
    <property type="match status" value="1"/>
</dbReference>
<accession>A0A2N1PFN3</accession>
<dbReference type="EMBL" id="PGXC01000204">
    <property type="protein sequence ID" value="PKK87138.1"/>
    <property type="molecule type" value="Genomic_DNA"/>
</dbReference>
<dbReference type="GO" id="GO:0043565">
    <property type="term" value="F:sequence-specific DNA binding"/>
    <property type="evidence" value="ECO:0007669"/>
    <property type="project" value="InterPro"/>
</dbReference>
<dbReference type="Proteomes" id="UP000233256">
    <property type="component" value="Unassembled WGS sequence"/>
</dbReference>
<comment type="caution">
    <text evidence="2">The sequence shown here is derived from an EMBL/GenBank/DDBJ whole genome shotgun (WGS) entry which is preliminary data.</text>
</comment>
<dbReference type="Pfam" id="PF02954">
    <property type="entry name" value="HTH_8"/>
    <property type="match status" value="1"/>
</dbReference>
<protein>
    <recommendedName>
        <fullName evidence="1">DNA binding HTH domain-containing protein</fullName>
    </recommendedName>
</protein>
<sequence>MILSGPPPTSWIASTGNIPSISKPFPKNFWKVLSFIPGQAMSESSRILLNGPFTCVPSRLSQTIICRHRRQSIAPTPPSKYSEETRALPMTASPTLDDLVKANLEKILKETQGCVEASAEMMGLSRASLYRKIKKYNIDIKDYRYLSQM</sequence>
<evidence type="ECO:0000259" key="1">
    <source>
        <dbReference type="Pfam" id="PF02954"/>
    </source>
</evidence>
<organism evidence="2 3">
    <name type="scientific">Candidatus Wallbacteria bacterium HGW-Wallbacteria-1</name>
    <dbReference type="NCBI Taxonomy" id="2013854"/>
    <lineage>
        <taxon>Bacteria</taxon>
        <taxon>Candidatus Walliibacteriota</taxon>
    </lineage>
</organism>
<proteinExistence type="predicted"/>
<dbReference type="Gene3D" id="1.10.10.60">
    <property type="entry name" value="Homeodomain-like"/>
    <property type="match status" value="1"/>
</dbReference>
<gene>
    <name evidence="2" type="ORF">CVV64_22635</name>
</gene>
<evidence type="ECO:0000313" key="3">
    <source>
        <dbReference type="Proteomes" id="UP000233256"/>
    </source>
</evidence>
<feature type="domain" description="DNA binding HTH" evidence="1">
    <location>
        <begin position="104"/>
        <end position="136"/>
    </location>
</feature>
<dbReference type="AlphaFoldDB" id="A0A2N1PFN3"/>